<dbReference type="AlphaFoldDB" id="A0AAD8NV81"/>
<comment type="caution">
    <text evidence="2">The sequence shown here is derived from an EMBL/GenBank/DDBJ whole genome shotgun (WGS) entry which is preliminary data.</text>
</comment>
<evidence type="ECO:0000256" key="1">
    <source>
        <dbReference type="SAM" id="Phobius"/>
    </source>
</evidence>
<evidence type="ECO:0008006" key="4">
    <source>
        <dbReference type="Google" id="ProtNLM"/>
    </source>
</evidence>
<accession>A0AAD8NV81</accession>
<evidence type="ECO:0000313" key="2">
    <source>
        <dbReference type="EMBL" id="KAK1422026.1"/>
    </source>
</evidence>
<gene>
    <name evidence="2" type="ORF">QVD17_24867</name>
</gene>
<keyword evidence="1" id="KW-0472">Membrane</keyword>
<feature type="transmembrane region" description="Helical" evidence="1">
    <location>
        <begin position="35"/>
        <end position="57"/>
    </location>
</feature>
<sequence length="79" mass="8714">MATSVVVGHQLQSFLISIDDESRTTKSIEESSIEVVAQASLIAIVSLVVQVFIVILCSKRVQAEYDDVHDWNQIHGNSD</sequence>
<dbReference type="EMBL" id="JAUHHV010000006">
    <property type="protein sequence ID" value="KAK1422026.1"/>
    <property type="molecule type" value="Genomic_DNA"/>
</dbReference>
<dbReference type="Proteomes" id="UP001229421">
    <property type="component" value="Unassembled WGS sequence"/>
</dbReference>
<name>A0AAD8NV81_TARER</name>
<keyword evidence="1" id="KW-0812">Transmembrane</keyword>
<reference evidence="2" key="1">
    <citation type="journal article" date="2023" name="bioRxiv">
        <title>Improved chromosome-level genome assembly for marigold (Tagetes erecta).</title>
        <authorList>
            <person name="Jiang F."/>
            <person name="Yuan L."/>
            <person name="Wang S."/>
            <person name="Wang H."/>
            <person name="Xu D."/>
            <person name="Wang A."/>
            <person name="Fan W."/>
        </authorList>
    </citation>
    <scope>NUCLEOTIDE SEQUENCE</scope>
    <source>
        <strain evidence="2">WSJ</strain>
        <tissue evidence="2">Leaf</tissue>
    </source>
</reference>
<evidence type="ECO:0000313" key="3">
    <source>
        <dbReference type="Proteomes" id="UP001229421"/>
    </source>
</evidence>
<organism evidence="2 3">
    <name type="scientific">Tagetes erecta</name>
    <name type="common">African marigold</name>
    <dbReference type="NCBI Taxonomy" id="13708"/>
    <lineage>
        <taxon>Eukaryota</taxon>
        <taxon>Viridiplantae</taxon>
        <taxon>Streptophyta</taxon>
        <taxon>Embryophyta</taxon>
        <taxon>Tracheophyta</taxon>
        <taxon>Spermatophyta</taxon>
        <taxon>Magnoliopsida</taxon>
        <taxon>eudicotyledons</taxon>
        <taxon>Gunneridae</taxon>
        <taxon>Pentapetalae</taxon>
        <taxon>asterids</taxon>
        <taxon>campanulids</taxon>
        <taxon>Asterales</taxon>
        <taxon>Asteraceae</taxon>
        <taxon>Asteroideae</taxon>
        <taxon>Heliantheae alliance</taxon>
        <taxon>Tageteae</taxon>
        <taxon>Tagetes</taxon>
    </lineage>
</organism>
<proteinExistence type="predicted"/>
<keyword evidence="1" id="KW-1133">Transmembrane helix</keyword>
<protein>
    <recommendedName>
        <fullName evidence="4">Transmembrane protein</fullName>
    </recommendedName>
</protein>
<keyword evidence="3" id="KW-1185">Reference proteome</keyword>